<dbReference type="InterPro" id="IPR027417">
    <property type="entry name" value="P-loop_NTPase"/>
</dbReference>
<dbReference type="Pfam" id="PF16326">
    <property type="entry name" value="ABC_tran_CTD"/>
    <property type="match status" value="1"/>
</dbReference>
<dbReference type="FunFam" id="3.40.50.300:FF:000183">
    <property type="entry name" value="ABC transporter ATP-binding protein yjjK"/>
    <property type="match status" value="1"/>
</dbReference>
<evidence type="ECO:0000256" key="10">
    <source>
        <dbReference type="ARBA" id="ARBA00022884"/>
    </source>
</evidence>
<keyword evidence="10" id="KW-0694">RNA-binding</keyword>
<dbReference type="RefSeq" id="WP_111444235.1">
    <property type="nucleotide sequence ID" value="NZ_QKZK01000003.1"/>
</dbReference>
<dbReference type="PROSITE" id="PS50893">
    <property type="entry name" value="ABC_TRANSPORTER_2"/>
    <property type="match status" value="2"/>
</dbReference>
<dbReference type="PANTHER" id="PTHR42855">
    <property type="entry name" value="ABC TRANSPORTER ATP-BINDING SUBUNIT"/>
    <property type="match status" value="1"/>
</dbReference>
<dbReference type="GO" id="GO:0006412">
    <property type="term" value="P:translation"/>
    <property type="evidence" value="ECO:0007669"/>
    <property type="project" value="UniProtKB-KW"/>
</dbReference>
<dbReference type="GO" id="GO:0006417">
    <property type="term" value="P:regulation of translation"/>
    <property type="evidence" value="ECO:0007669"/>
    <property type="project" value="UniProtKB-KW"/>
</dbReference>
<dbReference type="GO" id="GO:0003677">
    <property type="term" value="F:DNA binding"/>
    <property type="evidence" value="ECO:0007669"/>
    <property type="project" value="InterPro"/>
</dbReference>
<evidence type="ECO:0000313" key="16">
    <source>
        <dbReference type="Proteomes" id="UP000249239"/>
    </source>
</evidence>
<evidence type="ECO:0000256" key="5">
    <source>
        <dbReference type="ARBA" id="ARBA00022737"/>
    </source>
</evidence>
<dbReference type="OrthoDB" id="1521973at2"/>
<dbReference type="GO" id="GO:0016887">
    <property type="term" value="F:ATP hydrolysis activity"/>
    <property type="evidence" value="ECO:0007669"/>
    <property type="project" value="InterPro"/>
</dbReference>
<dbReference type="InterPro" id="IPR032524">
    <property type="entry name" value="ABC_tran_C"/>
</dbReference>
<keyword evidence="9" id="KW-0810">Translation regulation</keyword>
<dbReference type="EMBL" id="QKZK01000003">
    <property type="protein sequence ID" value="PZX20054.1"/>
    <property type="molecule type" value="Genomic_DNA"/>
</dbReference>
<dbReference type="InterPro" id="IPR051309">
    <property type="entry name" value="ABCF_ATPase"/>
</dbReference>
<evidence type="ECO:0000256" key="12">
    <source>
        <dbReference type="SAM" id="Coils"/>
    </source>
</evidence>
<keyword evidence="11" id="KW-0648">Protein biosynthesis</keyword>
<accession>A0A2W7NTX4</accession>
<keyword evidence="3" id="KW-0820">tRNA-binding</keyword>
<feature type="domain" description="ABC transporter" evidence="14">
    <location>
        <begin position="5"/>
        <end position="248"/>
    </location>
</feature>
<evidence type="ECO:0000256" key="6">
    <source>
        <dbReference type="ARBA" id="ARBA00022741"/>
    </source>
</evidence>
<keyword evidence="16" id="KW-1185">Reference proteome</keyword>
<feature type="domain" description="ABC transporter" evidence="14">
    <location>
        <begin position="313"/>
        <end position="533"/>
    </location>
</feature>
<dbReference type="PANTHER" id="PTHR42855:SF1">
    <property type="entry name" value="ABC TRANSPORTER DOMAIN-CONTAINING PROTEIN"/>
    <property type="match status" value="1"/>
</dbReference>
<dbReference type="InterPro" id="IPR032781">
    <property type="entry name" value="ABC_tran_Xtn"/>
</dbReference>
<evidence type="ECO:0000256" key="8">
    <source>
        <dbReference type="ARBA" id="ARBA00022840"/>
    </source>
</evidence>
<dbReference type="PROSITE" id="PS00211">
    <property type="entry name" value="ABC_TRANSPORTER_1"/>
    <property type="match status" value="1"/>
</dbReference>
<dbReference type="SMART" id="SM00382">
    <property type="entry name" value="AAA"/>
    <property type="match status" value="2"/>
</dbReference>
<keyword evidence="6" id="KW-0547">Nucleotide-binding</keyword>
<evidence type="ECO:0000256" key="9">
    <source>
        <dbReference type="ARBA" id="ARBA00022845"/>
    </source>
</evidence>
<evidence type="ECO:0000256" key="7">
    <source>
        <dbReference type="ARBA" id="ARBA00022801"/>
    </source>
</evidence>
<dbReference type="InterPro" id="IPR003439">
    <property type="entry name" value="ABC_transporter-like_ATP-bd"/>
</dbReference>
<dbReference type="GO" id="GO:0000049">
    <property type="term" value="F:tRNA binding"/>
    <property type="evidence" value="ECO:0007669"/>
    <property type="project" value="UniProtKB-KW"/>
</dbReference>
<dbReference type="GO" id="GO:0019843">
    <property type="term" value="F:rRNA binding"/>
    <property type="evidence" value="ECO:0007669"/>
    <property type="project" value="UniProtKB-KW"/>
</dbReference>
<dbReference type="Pfam" id="PF00005">
    <property type="entry name" value="ABC_tran"/>
    <property type="match status" value="2"/>
</dbReference>
<dbReference type="Proteomes" id="UP000249239">
    <property type="component" value="Unassembled WGS sequence"/>
</dbReference>
<organism evidence="15 16">
    <name type="scientific">Breznakibacter xylanolyticus</name>
    <dbReference type="NCBI Taxonomy" id="990"/>
    <lineage>
        <taxon>Bacteria</taxon>
        <taxon>Pseudomonadati</taxon>
        <taxon>Bacteroidota</taxon>
        <taxon>Bacteroidia</taxon>
        <taxon>Marinilabiliales</taxon>
        <taxon>Marinilabiliaceae</taxon>
        <taxon>Breznakibacter</taxon>
    </lineage>
</organism>
<feature type="region of interest" description="Disordered" evidence="13">
    <location>
        <begin position="528"/>
        <end position="556"/>
    </location>
</feature>
<proteinExistence type="inferred from homology"/>
<name>A0A2W7NTX4_9BACT</name>
<dbReference type="Gene3D" id="1.10.287.380">
    <property type="entry name" value="Valyl-tRNA synthetase, C-terminal domain"/>
    <property type="match status" value="1"/>
</dbReference>
<dbReference type="Gene3D" id="3.40.50.300">
    <property type="entry name" value="P-loop containing nucleotide triphosphate hydrolases"/>
    <property type="match status" value="2"/>
</dbReference>
<dbReference type="FunFam" id="3.40.50.300:FF:000011">
    <property type="entry name" value="Putative ABC transporter ATP-binding component"/>
    <property type="match status" value="1"/>
</dbReference>
<dbReference type="InterPro" id="IPR003593">
    <property type="entry name" value="AAA+_ATPase"/>
</dbReference>
<feature type="coiled-coil region" evidence="12">
    <location>
        <begin position="558"/>
        <end position="585"/>
    </location>
</feature>
<comment type="similarity">
    <text evidence="1">Belongs to the ABC transporter superfamily. ABCF family. Translational throttle EttA subfamily.</text>
</comment>
<evidence type="ECO:0000259" key="14">
    <source>
        <dbReference type="PROSITE" id="PS50893"/>
    </source>
</evidence>
<evidence type="ECO:0000313" key="15">
    <source>
        <dbReference type="EMBL" id="PZX20054.1"/>
    </source>
</evidence>
<dbReference type="Pfam" id="PF12848">
    <property type="entry name" value="ABC_tran_Xtn"/>
    <property type="match status" value="1"/>
</dbReference>
<dbReference type="SUPFAM" id="SSF52540">
    <property type="entry name" value="P-loop containing nucleoside triphosphate hydrolases"/>
    <property type="match status" value="2"/>
</dbReference>
<evidence type="ECO:0000256" key="11">
    <source>
        <dbReference type="ARBA" id="ARBA00022917"/>
    </source>
</evidence>
<dbReference type="InterPro" id="IPR037118">
    <property type="entry name" value="Val-tRNA_synth_C_sf"/>
</dbReference>
<comment type="caution">
    <text evidence="15">The sequence shown here is derived from an EMBL/GenBank/DDBJ whole genome shotgun (WGS) entry which is preliminary data.</text>
</comment>
<keyword evidence="7" id="KW-0378">Hydrolase</keyword>
<evidence type="ECO:0000256" key="3">
    <source>
        <dbReference type="ARBA" id="ARBA00022555"/>
    </source>
</evidence>
<reference evidence="15 16" key="1">
    <citation type="submission" date="2018-06" db="EMBL/GenBank/DDBJ databases">
        <title>Genomic Encyclopedia of Archaeal and Bacterial Type Strains, Phase II (KMG-II): from individual species to whole genera.</title>
        <authorList>
            <person name="Goeker M."/>
        </authorList>
    </citation>
    <scope>NUCLEOTIDE SEQUENCE [LARGE SCALE GENOMIC DNA]</scope>
    <source>
        <strain evidence="15 16">DSM 6779</strain>
    </source>
</reference>
<gene>
    <name evidence="15" type="ORF">LX69_00506</name>
</gene>
<keyword evidence="2" id="KW-0963">Cytoplasm</keyword>
<evidence type="ECO:0000256" key="2">
    <source>
        <dbReference type="ARBA" id="ARBA00022490"/>
    </source>
</evidence>
<keyword evidence="4" id="KW-0699">rRNA-binding</keyword>
<keyword evidence="5" id="KW-0677">Repeat</keyword>
<sequence length="623" mass="71661">MINYLSVENVTYHYGDLALFDNINFGVSEGQKVALIAKNGAGKTTLFNILTGQFPPQEGEVTFRKGIRVGYLSQDPELCPDNTVMQELFFAEGEAIQTIRQYEEALHHHDMDALSRLTSRIDHLNAWDYESRIKQILAQLKITRFDQQISELSGGQRKRVALAKVLITEPDFILLDEPTNHLDLDMIEWLEQYLGKSKSTLLMITHDRYFLDRVCNHILELDNQTIYQYQGNYPYYLEKREERIAMKSAEVEKARNLLRKEQEWMNRMPQARATKAKYRINAFYELKDVASQRVGGREMELGIQGARLGSKILEMDGVCKAYDDLVMMKDFTYKFARNEKVGIIGNNGTGKTTFLNMISGQIKPDSGTIEIGETVVFGYYRQQGIVVDDDKRVIDVISEISEKISLGDGQTMSASQFLRYFMFPNEMHYVQVAKLSGGERKRLHLMTVLMRNPNFLILDEPTNDLDIFTLNVLEDYLRAFKGCLIIVSHDRYFMDKVVDHVFVFQGNGVVKDFPGNYTEFQDYRKEQDKIKAQEKPADKKATEAKPAEKKADTTRKLSFKEKRELEQLEADIAALEAEKNSLETALSSGTLTGDELTQQSMRVGQIIEQLEEKEMRWLELSEI</sequence>
<dbReference type="GO" id="GO:0005524">
    <property type="term" value="F:ATP binding"/>
    <property type="evidence" value="ECO:0007669"/>
    <property type="project" value="UniProtKB-KW"/>
</dbReference>
<keyword evidence="8 15" id="KW-0067">ATP-binding</keyword>
<evidence type="ECO:0000256" key="4">
    <source>
        <dbReference type="ARBA" id="ARBA00022730"/>
    </source>
</evidence>
<dbReference type="AlphaFoldDB" id="A0A2W7NTX4"/>
<protein>
    <submittedName>
        <fullName evidence="15">ATP-binding cassette subfamily F protein uup</fullName>
    </submittedName>
</protein>
<dbReference type="InterPro" id="IPR017871">
    <property type="entry name" value="ABC_transporter-like_CS"/>
</dbReference>
<evidence type="ECO:0000256" key="1">
    <source>
        <dbReference type="ARBA" id="ARBA00005868"/>
    </source>
</evidence>
<dbReference type="CDD" id="cd03221">
    <property type="entry name" value="ABCF_EF-3"/>
    <property type="match status" value="2"/>
</dbReference>
<evidence type="ECO:0000256" key="13">
    <source>
        <dbReference type="SAM" id="MobiDB-lite"/>
    </source>
</evidence>
<keyword evidence="12" id="KW-0175">Coiled coil</keyword>